<name>A0ABV7KZF7_9PROT</name>
<dbReference type="InterPro" id="IPR000674">
    <property type="entry name" value="Ald_Oxase/Xan_DH_a/b"/>
</dbReference>
<dbReference type="InterPro" id="IPR046867">
    <property type="entry name" value="AldOxase/xan_DH_MoCoBD2"/>
</dbReference>
<evidence type="ECO:0000256" key="1">
    <source>
        <dbReference type="ARBA" id="ARBA00022505"/>
    </source>
</evidence>
<dbReference type="InterPro" id="IPR008274">
    <property type="entry name" value="AldOxase/xan_DH_MoCoBD1"/>
</dbReference>
<dbReference type="SUPFAM" id="SSF56003">
    <property type="entry name" value="Molybdenum cofactor-binding domain"/>
    <property type="match status" value="1"/>
</dbReference>
<accession>A0ABV7KZF7</accession>
<dbReference type="Gene3D" id="3.90.1170.50">
    <property type="entry name" value="Aldehyde oxidase/xanthine dehydrogenase, a/b hammerhead"/>
    <property type="match status" value="1"/>
</dbReference>
<dbReference type="SUPFAM" id="SSF54665">
    <property type="entry name" value="CO dehydrogenase molybdoprotein N-domain-like"/>
    <property type="match status" value="1"/>
</dbReference>
<dbReference type="Pfam" id="PF02738">
    <property type="entry name" value="MoCoBD_1"/>
    <property type="match status" value="1"/>
</dbReference>
<dbReference type="InterPro" id="IPR037165">
    <property type="entry name" value="AldOxase/xan_DH_Mopterin-bd_sf"/>
</dbReference>
<protein>
    <submittedName>
        <fullName evidence="4">Xanthine dehydrogenase family protein molybdopterin-binding subunit</fullName>
    </submittedName>
</protein>
<dbReference type="EMBL" id="JBHRTR010000023">
    <property type="protein sequence ID" value="MFC3227496.1"/>
    <property type="molecule type" value="Genomic_DNA"/>
</dbReference>
<keyword evidence="1" id="KW-0500">Molybdenum</keyword>
<dbReference type="InterPro" id="IPR016208">
    <property type="entry name" value="Ald_Oxase/xanthine_DH-like"/>
</dbReference>
<dbReference type="Pfam" id="PF20256">
    <property type="entry name" value="MoCoBD_2"/>
    <property type="match status" value="2"/>
</dbReference>
<evidence type="ECO:0000259" key="3">
    <source>
        <dbReference type="SMART" id="SM01008"/>
    </source>
</evidence>
<sequence>MPDSDTQSEPAAGIGMPLRRREDAALLRGEGRYVADIDLPGALHLAFLRSQLPAGRIRGCDTATAACAPGVAAIFDAADLGPLGNLTVATPLSRQTVPPYPVLADGRVDAVGQPVLAVLADSAAHAADAVEMIDLDVEAAAAGAGDPLLAEDWSAGDAAVAFAAASHVAHAEIRHARLAPSPIECRAIAVDVGPEGETVTVWLSSQTPHRARSELAAILGIDAGRIRVIAPDVGGAFGMKASLYPEEVVAVWAALHLRRPVRWTASRGEDLLAASHGRGLTCRGRLAVDGEGRFLALEAEVEGPLGHWLTTSAPVPLWNAGRILPGPYRVPALRIAVRGHRSHTAPVGIYRGAGRPEAAMLMERLVEAAARGLGLDPVELRRRNLVGPQDMPWQGATGTRLDSGDYPRLLAEADAAARAAGLHRLRARRRAAGDLAGLGCALFVEPCGQGWESARVRWTPNGRVEAFLGGSSQGHGRETAAAQILADLFGLPAEAVEVRHGDTATCPAGIGALASRSTPIGGSALLQAGRQVLAELDAGNPSAPVEAEAVYTAAGEAWGSGCHWALVTVDRDTGAVRVEQMICLDDAGRIVNPILVEGQIMGGVAQGLGEALLERLVYDDAGQLLTGSLMDYALPRAADMPQIRAGCLQTPSPANPLGAKGVGEAGTIGAPAAIVNAVLDALAPLGVRDIGLPLRPESVWRAIRDAALADKEGGTGR</sequence>
<proteinExistence type="predicted"/>
<evidence type="ECO:0000256" key="2">
    <source>
        <dbReference type="ARBA" id="ARBA00023002"/>
    </source>
</evidence>
<dbReference type="SMART" id="SM01008">
    <property type="entry name" value="Ald_Xan_dh_C"/>
    <property type="match status" value="1"/>
</dbReference>
<reference evidence="5" key="1">
    <citation type="journal article" date="2019" name="Int. J. Syst. Evol. Microbiol.">
        <title>The Global Catalogue of Microorganisms (GCM) 10K type strain sequencing project: providing services to taxonomists for standard genome sequencing and annotation.</title>
        <authorList>
            <consortium name="The Broad Institute Genomics Platform"/>
            <consortium name="The Broad Institute Genome Sequencing Center for Infectious Disease"/>
            <person name="Wu L."/>
            <person name="Ma J."/>
        </authorList>
    </citation>
    <scope>NUCLEOTIDE SEQUENCE [LARGE SCALE GENOMIC DNA]</scope>
    <source>
        <strain evidence="5">KCTC 42964</strain>
    </source>
</reference>
<keyword evidence="2" id="KW-0560">Oxidoreductase</keyword>
<dbReference type="PANTHER" id="PTHR11908">
    <property type="entry name" value="XANTHINE DEHYDROGENASE"/>
    <property type="match status" value="1"/>
</dbReference>
<dbReference type="RefSeq" id="WP_379899685.1">
    <property type="nucleotide sequence ID" value="NZ_JBHRTR010000023.1"/>
</dbReference>
<comment type="caution">
    <text evidence="4">The sequence shown here is derived from an EMBL/GenBank/DDBJ whole genome shotgun (WGS) entry which is preliminary data.</text>
</comment>
<organism evidence="4 5">
    <name type="scientific">Marinibaculum pumilum</name>
    <dbReference type="NCBI Taxonomy" id="1766165"/>
    <lineage>
        <taxon>Bacteria</taxon>
        <taxon>Pseudomonadati</taxon>
        <taxon>Pseudomonadota</taxon>
        <taxon>Alphaproteobacteria</taxon>
        <taxon>Rhodospirillales</taxon>
        <taxon>Rhodospirillaceae</taxon>
        <taxon>Marinibaculum</taxon>
    </lineage>
</organism>
<dbReference type="Proteomes" id="UP001595528">
    <property type="component" value="Unassembled WGS sequence"/>
</dbReference>
<dbReference type="Pfam" id="PF01315">
    <property type="entry name" value="Ald_Xan_dh_C"/>
    <property type="match status" value="1"/>
</dbReference>
<gene>
    <name evidence="4" type="ORF">ACFOGJ_09660</name>
</gene>
<feature type="domain" description="Aldehyde oxidase/xanthine dehydrogenase a/b hammerhead" evidence="3">
    <location>
        <begin position="28"/>
        <end position="141"/>
    </location>
</feature>
<dbReference type="PANTHER" id="PTHR11908:SF132">
    <property type="entry name" value="ALDEHYDE OXIDASE 1-RELATED"/>
    <property type="match status" value="1"/>
</dbReference>
<dbReference type="Gene3D" id="3.30.365.10">
    <property type="entry name" value="Aldehyde oxidase/xanthine dehydrogenase, molybdopterin binding domain"/>
    <property type="match status" value="6"/>
</dbReference>
<evidence type="ECO:0000313" key="4">
    <source>
        <dbReference type="EMBL" id="MFC3227496.1"/>
    </source>
</evidence>
<evidence type="ECO:0000313" key="5">
    <source>
        <dbReference type="Proteomes" id="UP001595528"/>
    </source>
</evidence>
<dbReference type="InterPro" id="IPR036856">
    <property type="entry name" value="Ald_Oxase/Xan_DH_a/b_sf"/>
</dbReference>
<keyword evidence="5" id="KW-1185">Reference proteome</keyword>